<comment type="caution">
    <text evidence="2">The sequence shown here is derived from an EMBL/GenBank/DDBJ whole genome shotgun (WGS) entry which is preliminary data.</text>
</comment>
<name>A0A4R6NAB0_9BURK</name>
<dbReference type="AlphaFoldDB" id="A0A4R6NAB0"/>
<dbReference type="Proteomes" id="UP000295357">
    <property type="component" value="Unassembled WGS sequence"/>
</dbReference>
<proteinExistence type="predicted"/>
<dbReference type="EMBL" id="SNXE01000001">
    <property type="protein sequence ID" value="TDP12843.1"/>
    <property type="molecule type" value="Genomic_DNA"/>
</dbReference>
<accession>A0A4R6NAB0</accession>
<keyword evidence="3" id="KW-1185">Reference proteome</keyword>
<feature type="domain" description="DUF4166" evidence="1">
    <location>
        <begin position="15"/>
        <end position="172"/>
    </location>
</feature>
<dbReference type="OrthoDB" id="528778at2"/>
<gene>
    <name evidence="2" type="ORF">DFR39_101317</name>
</gene>
<dbReference type="InterPro" id="IPR025311">
    <property type="entry name" value="DUF4166"/>
</dbReference>
<evidence type="ECO:0000259" key="1">
    <source>
        <dbReference type="Pfam" id="PF13761"/>
    </source>
</evidence>
<dbReference type="Pfam" id="PF13761">
    <property type="entry name" value="DUF4166"/>
    <property type="match status" value="1"/>
</dbReference>
<protein>
    <submittedName>
        <fullName evidence="2">Uncharacterized protein DUF4166</fullName>
    </submittedName>
</protein>
<dbReference type="RefSeq" id="WP_133601779.1">
    <property type="nucleotide sequence ID" value="NZ_JAUFPJ010000015.1"/>
</dbReference>
<evidence type="ECO:0000313" key="2">
    <source>
        <dbReference type="EMBL" id="TDP12843.1"/>
    </source>
</evidence>
<sequence length="180" mass="20017">MSLYEQLLGQRYGELPEAVQRFHRLRGTHALFGEVRTWAPANWCAKLFAMGLGTPRSGGEGPIRFELEAAAGEERWTRFFPTQTMSSVLALGDGEVIEHLGPVRLHFELALGAQGQLSMRLIRLKCLGLPCPRWLMPCVTADEFGEAPDVLRFEISASVPWVGRVAAYSGYLKLPESETL</sequence>
<reference evidence="2 3" key="1">
    <citation type="submission" date="2019-03" db="EMBL/GenBank/DDBJ databases">
        <title>Genomic Encyclopedia of Type Strains, Phase IV (KMG-IV): sequencing the most valuable type-strain genomes for metagenomic binning, comparative biology and taxonomic classification.</title>
        <authorList>
            <person name="Goeker M."/>
        </authorList>
    </citation>
    <scope>NUCLEOTIDE SEQUENCE [LARGE SCALE GENOMIC DNA]</scope>
    <source>
        <strain evidence="2 3">DSM 25082</strain>
    </source>
</reference>
<evidence type="ECO:0000313" key="3">
    <source>
        <dbReference type="Proteomes" id="UP000295357"/>
    </source>
</evidence>
<organism evidence="2 3">
    <name type="scientific">Roseateles asaccharophilus</name>
    <dbReference type="NCBI Taxonomy" id="582607"/>
    <lineage>
        <taxon>Bacteria</taxon>
        <taxon>Pseudomonadati</taxon>
        <taxon>Pseudomonadota</taxon>
        <taxon>Betaproteobacteria</taxon>
        <taxon>Burkholderiales</taxon>
        <taxon>Sphaerotilaceae</taxon>
        <taxon>Roseateles</taxon>
    </lineage>
</organism>